<evidence type="ECO:0000313" key="3">
    <source>
        <dbReference type="EMBL" id="OLY79671.1"/>
    </source>
</evidence>
<dbReference type="AlphaFoldDB" id="A0A1R0GRZ9"/>
<evidence type="ECO:0000256" key="2">
    <source>
        <dbReference type="ARBA" id="ARBA00023242"/>
    </source>
</evidence>
<dbReference type="InterPro" id="IPR007150">
    <property type="entry name" value="HUS1/Mec3"/>
</dbReference>
<dbReference type="GO" id="GO:0033314">
    <property type="term" value="P:mitotic DNA replication checkpoint signaling"/>
    <property type="evidence" value="ECO:0007669"/>
    <property type="project" value="TreeGrafter"/>
</dbReference>
<evidence type="ECO:0000313" key="4">
    <source>
        <dbReference type="Proteomes" id="UP000187455"/>
    </source>
</evidence>
<dbReference type="GO" id="GO:0030896">
    <property type="term" value="C:checkpoint clamp complex"/>
    <property type="evidence" value="ECO:0007669"/>
    <property type="project" value="InterPro"/>
</dbReference>
<gene>
    <name evidence="3" type="ORF">AYI68_g6252</name>
</gene>
<comment type="caution">
    <text evidence="3">The sequence shown here is derived from an EMBL/GenBank/DDBJ whole genome shotgun (WGS) entry which is preliminary data.</text>
</comment>
<sequence>MDIESASENNIFMEFVVENLLRALKSCQNSESVLIRLTKKKKIPLLSLTISNYSRAGRPILITQDIPIRILTPLQMSHVKEPNLPSANVYILMPQINSIRSVAERMKTISEYITISANNNGEFILSVSSDLVDIQTYYKGLTNPNSLLFENHAVVFTVFISSTSIGTAFQDQENASGAMTYYIPAHIL</sequence>
<dbReference type="GO" id="GO:0035861">
    <property type="term" value="C:site of double-strand break"/>
    <property type="evidence" value="ECO:0007669"/>
    <property type="project" value="TreeGrafter"/>
</dbReference>
<keyword evidence="2" id="KW-0539">Nucleus</keyword>
<reference evidence="3 4" key="1">
    <citation type="journal article" date="2016" name="Mol. Biol. Evol.">
        <title>Genome-Wide Survey of Gut Fungi (Harpellales) Reveals the First Horizontally Transferred Ubiquitin Gene from a Mosquito Host.</title>
        <authorList>
            <person name="Wang Y."/>
            <person name="White M.M."/>
            <person name="Kvist S."/>
            <person name="Moncalvo J.M."/>
        </authorList>
    </citation>
    <scope>NUCLEOTIDE SEQUENCE [LARGE SCALE GENOMIC DNA]</scope>
    <source>
        <strain evidence="3 4">ALG-7-W6</strain>
    </source>
</reference>
<protein>
    <submittedName>
        <fullName evidence="3">Checkpoint protein hus1</fullName>
    </submittedName>
</protein>
<name>A0A1R0GRZ9_9FUNG</name>
<dbReference type="GO" id="GO:0005730">
    <property type="term" value="C:nucleolus"/>
    <property type="evidence" value="ECO:0007669"/>
    <property type="project" value="InterPro"/>
</dbReference>
<dbReference type="Pfam" id="PF04005">
    <property type="entry name" value="Hus1"/>
    <property type="match status" value="1"/>
</dbReference>
<dbReference type="PANTHER" id="PTHR12900">
    <property type="entry name" value="MITOTIC AND DNA DAMAGE CHECKPOINT PROTEIN HUS1"/>
    <property type="match status" value="1"/>
</dbReference>
<keyword evidence="4" id="KW-1185">Reference proteome</keyword>
<comment type="subcellular location">
    <subcellularLocation>
        <location evidence="1">Nucleus</location>
    </subcellularLocation>
</comment>
<dbReference type="PANTHER" id="PTHR12900:SF0">
    <property type="entry name" value="CHECKPOINT PROTEIN"/>
    <property type="match status" value="1"/>
</dbReference>
<dbReference type="GO" id="GO:0031573">
    <property type="term" value="P:mitotic intra-S DNA damage checkpoint signaling"/>
    <property type="evidence" value="ECO:0007669"/>
    <property type="project" value="TreeGrafter"/>
</dbReference>
<evidence type="ECO:0000256" key="1">
    <source>
        <dbReference type="ARBA" id="ARBA00004123"/>
    </source>
</evidence>
<dbReference type="EMBL" id="LSSL01004196">
    <property type="protein sequence ID" value="OLY79671.1"/>
    <property type="molecule type" value="Genomic_DNA"/>
</dbReference>
<proteinExistence type="predicted"/>
<organism evidence="3 4">
    <name type="scientific">Smittium mucronatum</name>
    <dbReference type="NCBI Taxonomy" id="133383"/>
    <lineage>
        <taxon>Eukaryota</taxon>
        <taxon>Fungi</taxon>
        <taxon>Fungi incertae sedis</taxon>
        <taxon>Zoopagomycota</taxon>
        <taxon>Kickxellomycotina</taxon>
        <taxon>Harpellomycetes</taxon>
        <taxon>Harpellales</taxon>
        <taxon>Legeriomycetaceae</taxon>
        <taxon>Smittium</taxon>
    </lineage>
</organism>
<dbReference type="GO" id="GO:0006289">
    <property type="term" value="P:nucleotide-excision repair"/>
    <property type="evidence" value="ECO:0007669"/>
    <property type="project" value="TreeGrafter"/>
</dbReference>
<dbReference type="Gene3D" id="3.70.10.10">
    <property type="match status" value="1"/>
</dbReference>
<dbReference type="STRING" id="133383.A0A1R0GRZ9"/>
<dbReference type="GO" id="GO:0000723">
    <property type="term" value="P:telomere maintenance"/>
    <property type="evidence" value="ECO:0007669"/>
    <property type="project" value="TreeGrafter"/>
</dbReference>
<dbReference type="GO" id="GO:0000724">
    <property type="term" value="P:double-strand break repair via homologous recombination"/>
    <property type="evidence" value="ECO:0007669"/>
    <property type="project" value="TreeGrafter"/>
</dbReference>
<dbReference type="Proteomes" id="UP000187455">
    <property type="component" value="Unassembled WGS sequence"/>
</dbReference>
<dbReference type="OrthoDB" id="337750at2759"/>
<accession>A0A1R0GRZ9</accession>
<dbReference type="GO" id="GO:0044778">
    <property type="term" value="P:meiotic DNA integrity checkpoint signaling"/>
    <property type="evidence" value="ECO:0007669"/>
    <property type="project" value="TreeGrafter"/>
</dbReference>